<dbReference type="Pfam" id="PF00067">
    <property type="entry name" value="p450"/>
    <property type="match status" value="1"/>
</dbReference>
<dbReference type="InterPro" id="IPR001128">
    <property type="entry name" value="Cyt_P450"/>
</dbReference>
<comment type="similarity">
    <text evidence="2">Belongs to the cytochrome P450 family.</text>
</comment>
<dbReference type="SUPFAM" id="SSF48264">
    <property type="entry name" value="Cytochrome P450"/>
    <property type="match status" value="1"/>
</dbReference>
<keyword evidence="7" id="KW-1185">Reference proteome</keyword>
<dbReference type="EMBL" id="KZ293720">
    <property type="protein sequence ID" value="PBK82225.1"/>
    <property type="molecule type" value="Genomic_DNA"/>
</dbReference>
<dbReference type="STRING" id="47427.A0A2H3CGR1"/>
<evidence type="ECO:0000256" key="1">
    <source>
        <dbReference type="ARBA" id="ARBA00001971"/>
    </source>
</evidence>
<sequence length="423" mass="47556">MSFREFVSEVRRMDETLLLGALVLALVLMLAFQLQLASNNREKLKGIPTVGSSGFFASSKDAFRFLFHSKEIIEKGYRKYHGSVFKVPLLNKWMIVVSGAEKIDDIRNSSPGQLSSLDATSDLLQMGYTIGRDVFADPYHINVVRSALTRNIAVCFEDVADEIQEAFNDNIPMTEYRLNVPVYERIIQIVCRASNRMFVGLPLCRSQDYIKLNINFTINVFACAHIINLFPSFLKPVAGFILTPRRRALAKAEKFLGQTIRERLHEEDIHGNDWSGKPNDLLSWLVDATNGNKERRNVQDLITRILLLNLGAIHTTSMVFKTAVYALAAHPEYVEILRTDVISAIAEEGWTKAAVGKTDRLDNFLKEAQRRYGDLGVFSVRRTARKDFVFSDGTVVPAGSQIAVAALSTHLDEVNACFMNLTI</sequence>
<keyword evidence="5" id="KW-0408">Iron</keyword>
<dbReference type="InterPro" id="IPR036396">
    <property type="entry name" value="Cyt_P450_sf"/>
</dbReference>
<dbReference type="GO" id="GO:0016705">
    <property type="term" value="F:oxidoreductase activity, acting on paired donors, with incorporation or reduction of molecular oxygen"/>
    <property type="evidence" value="ECO:0007669"/>
    <property type="project" value="InterPro"/>
</dbReference>
<evidence type="ECO:0000256" key="5">
    <source>
        <dbReference type="ARBA" id="ARBA00023004"/>
    </source>
</evidence>
<dbReference type="CDD" id="cd11041">
    <property type="entry name" value="CYP503A1-like"/>
    <property type="match status" value="1"/>
</dbReference>
<dbReference type="GO" id="GO:0004497">
    <property type="term" value="F:monooxygenase activity"/>
    <property type="evidence" value="ECO:0007669"/>
    <property type="project" value="InterPro"/>
</dbReference>
<gene>
    <name evidence="6" type="ORF">ARMGADRAFT_1171069</name>
</gene>
<keyword evidence="4" id="KW-0560">Oxidoreductase</keyword>
<evidence type="ECO:0000256" key="4">
    <source>
        <dbReference type="ARBA" id="ARBA00023002"/>
    </source>
</evidence>
<dbReference type="Gene3D" id="1.10.630.10">
    <property type="entry name" value="Cytochrome P450"/>
    <property type="match status" value="1"/>
</dbReference>
<organism evidence="6 7">
    <name type="scientific">Armillaria gallica</name>
    <name type="common">Bulbous honey fungus</name>
    <name type="synonym">Armillaria bulbosa</name>
    <dbReference type="NCBI Taxonomy" id="47427"/>
    <lineage>
        <taxon>Eukaryota</taxon>
        <taxon>Fungi</taxon>
        <taxon>Dikarya</taxon>
        <taxon>Basidiomycota</taxon>
        <taxon>Agaricomycotina</taxon>
        <taxon>Agaricomycetes</taxon>
        <taxon>Agaricomycetidae</taxon>
        <taxon>Agaricales</taxon>
        <taxon>Marasmiineae</taxon>
        <taxon>Physalacriaceae</taxon>
        <taxon>Armillaria</taxon>
    </lineage>
</organism>
<comment type="cofactor">
    <cofactor evidence="1">
        <name>heme</name>
        <dbReference type="ChEBI" id="CHEBI:30413"/>
    </cofactor>
</comment>
<accession>A0A2H3CGR1</accession>
<dbReference type="OMA" id="FNDNIPM"/>
<dbReference type="GO" id="GO:0005506">
    <property type="term" value="F:iron ion binding"/>
    <property type="evidence" value="ECO:0007669"/>
    <property type="project" value="InterPro"/>
</dbReference>
<dbReference type="Proteomes" id="UP000217790">
    <property type="component" value="Unassembled WGS sequence"/>
</dbReference>
<dbReference type="AlphaFoldDB" id="A0A2H3CGR1"/>
<dbReference type="OrthoDB" id="1844152at2759"/>
<reference evidence="7" key="1">
    <citation type="journal article" date="2017" name="Nat. Ecol. Evol.">
        <title>Genome expansion and lineage-specific genetic innovations in the forest pathogenic fungi Armillaria.</title>
        <authorList>
            <person name="Sipos G."/>
            <person name="Prasanna A.N."/>
            <person name="Walter M.C."/>
            <person name="O'Connor E."/>
            <person name="Balint B."/>
            <person name="Krizsan K."/>
            <person name="Kiss B."/>
            <person name="Hess J."/>
            <person name="Varga T."/>
            <person name="Slot J."/>
            <person name="Riley R."/>
            <person name="Boka B."/>
            <person name="Rigling D."/>
            <person name="Barry K."/>
            <person name="Lee J."/>
            <person name="Mihaltcheva S."/>
            <person name="LaButti K."/>
            <person name="Lipzen A."/>
            <person name="Waldron R."/>
            <person name="Moloney N.M."/>
            <person name="Sperisen C."/>
            <person name="Kredics L."/>
            <person name="Vagvoelgyi C."/>
            <person name="Patrignani A."/>
            <person name="Fitzpatrick D."/>
            <person name="Nagy I."/>
            <person name="Doyle S."/>
            <person name="Anderson J.B."/>
            <person name="Grigoriev I.V."/>
            <person name="Gueldener U."/>
            <person name="Muensterkoetter M."/>
            <person name="Nagy L.G."/>
        </authorList>
    </citation>
    <scope>NUCLEOTIDE SEQUENCE [LARGE SCALE GENOMIC DNA]</scope>
    <source>
        <strain evidence="7">Ar21-2</strain>
    </source>
</reference>
<keyword evidence="3" id="KW-0479">Metal-binding</keyword>
<proteinExistence type="inferred from homology"/>
<evidence type="ECO:0000313" key="6">
    <source>
        <dbReference type="EMBL" id="PBK82225.1"/>
    </source>
</evidence>
<dbReference type="GO" id="GO:0020037">
    <property type="term" value="F:heme binding"/>
    <property type="evidence" value="ECO:0007669"/>
    <property type="project" value="InterPro"/>
</dbReference>
<dbReference type="InParanoid" id="A0A2H3CGR1"/>
<protein>
    <submittedName>
        <fullName evidence="6">Cytochrome P450</fullName>
    </submittedName>
</protein>
<dbReference type="PANTHER" id="PTHR46206">
    <property type="entry name" value="CYTOCHROME P450"/>
    <property type="match status" value="1"/>
</dbReference>
<name>A0A2H3CGR1_ARMGA</name>
<evidence type="ECO:0000256" key="3">
    <source>
        <dbReference type="ARBA" id="ARBA00022723"/>
    </source>
</evidence>
<evidence type="ECO:0000256" key="2">
    <source>
        <dbReference type="ARBA" id="ARBA00010617"/>
    </source>
</evidence>
<evidence type="ECO:0000313" key="7">
    <source>
        <dbReference type="Proteomes" id="UP000217790"/>
    </source>
</evidence>